<protein>
    <submittedName>
        <fullName evidence="2">Uncharacterized protein</fullName>
    </submittedName>
</protein>
<gene>
    <name evidence="2" type="ORF">B2A_10868</name>
</gene>
<reference evidence="2" key="1">
    <citation type="submission" date="2013-08" db="EMBL/GenBank/DDBJ databases">
        <authorList>
            <person name="Mendez C."/>
            <person name="Richter M."/>
            <person name="Ferrer M."/>
            <person name="Sanchez J."/>
        </authorList>
    </citation>
    <scope>NUCLEOTIDE SEQUENCE</scope>
</reference>
<dbReference type="EMBL" id="AUZZ01007826">
    <property type="protein sequence ID" value="EQD40911.1"/>
    <property type="molecule type" value="Genomic_DNA"/>
</dbReference>
<evidence type="ECO:0000256" key="1">
    <source>
        <dbReference type="SAM" id="Phobius"/>
    </source>
</evidence>
<dbReference type="AlphaFoldDB" id="T0YZ10"/>
<reference evidence="2" key="2">
    <citation type="journal article" date="2014" name="ISME J.">
        <title>Microbial stratification in low pH oxic and suboxic macroscopic growths along an acid mine drainage.</title>
        <authorList>
            <person name="Mendez-Garcia C."/>
            <person name="Mesa V."/>
            <person name="Sprenger R.R."/>
            <person name="Richter M."/>
            <person name="Diez M.S."/>
            <person name="Solano J."/>
            <person name="Bargiela R."/>
            <person name="Golyshina O.V."/>
            <person name="Manteca A."/>
            <person name="Ramos J.L."/>
            <person name="Gallego J.R."/>
            <person name="Llorente I."/>
            <person name="Martins Dos Santos V.A."/>
            <person name="Jensen O.N."/>
            <person name="Pelaez A.I."/>
            <person name="Sanchez J."/>
            <person name="Ferrer M."/>
        </authorList>
    </citation>
    <scope>NUCLEOTIDE SEQUENCE</scope>
</reference>
<proteinExistence type="predicted"/>
<keyword evidence="1" id="KW-1133">Transmembrane helix</keyword>
<sequence>YATIIVMMLIAYKFGMFIPRVRKEKSSRKHKRLHAKPAYLGYGYAVPILLALAFGIVAFIFSMPYPGSINASAYNFNRSASVNYAALGQGALSILANSHQNITELSMIGADYAFSIGNQANASSLTDVLVNYTRYPAAGSPNIAYSKVLRSSALISNNGVTLHTGTVISENHTFVVNYFSLPYETNGTEVTLRYELFKLVNSTTQQQCGAISNYNISTINSLQSGIYNLFHMRSTSYSDMFCSSYNILDSLRG</sequence>
<comment type="caution">
    <text evidence="2">The sequence shown here is derived from an EMBL/GenBank/DDBJ whole genome shotgun (WGS) entry which is preliminary data.</text>
</comment>
<feature type="transmembrane region" description="Helical" evidence="1">
    <location>
        <begin position="6"/>
        <end position="21"/>
    </location>
</feature>
<keyword evidence="1" id="KW-0812">Transmembrane</keyword>
<evidence type="ECO:0000313" key="2">
    <source>
        <dbReference type="EMBL" id="EQD40911.1"/>
    </source>
</evidence>
<keyword evidence="1" id="KW-0472">Membrane</keyword>
<feature type="non-terminal residue" evidence="2">
    <location>
        <position position="1"/>
    </location>
</feature>
<accession>T0YZ10</accession>
<feature type="transmembrane region" description="Helical" evidence="1">
    <location>
        <begin position="42"/>
        <end position="65"/>
    </location>
</feature>
<name>T0YZ10_9ZZZZ</name>
<organism evidence="2">
    <name type="scientific">mine drainage metagenome</name>
    <dbReference type="NCBI Taxonomy" id="410659"/>
    <lineage>
        <taxon>unclassified sequences</taxon>
        <taxon>metagenomes</taxon>
        <taxon>ecological metagenomes</taxon>
    </lineage>
</organism>